<proteinExistence type="predicted"/>
<feature type="region of interest" description="Disordered" evidence="1">
    <location>
        <begin position="223"/>
        <end position="277"/>
    </location>
</feature>
<dbReference type="AlphaFoldDB" id="A0A6J4K2F6"/>
<feature type="non-terminal residue" evidence="2">
    <location>
        <position position="1"/>
    </location>
</feature>
<feature type="compositionally biased region" description="Basic residues" evidence="1">
    <location>
        <begin position="182"/>
        <end position="199"/>
    </location>
</feature>
<evidence type="ECO:0000256" key="1">
    <source>
        <dbReference type="SAM" id="MobiDB-lite"/>
    </source>
</evidence>
<sequence>ERGADAGVFAVPERHLHLRRAGARACGGGRASLRGAAGGRGDAEPAGGRCGARRHQDLVRRDPRAPARLRAAAQRRCAGARVRAARRRAPRDGGGRAVRGAHRHPRAQHDRQPPPPPLCARRGAGGGAGVQRRHARRGARRVRCGAHHPRVALHLSAARAGARGGPGRMVGIDVRPADPPRRHPGPPRAGRRCHPRRGGWHPALGGVRLRPPGCIAPVRACPRAGDGRRGDAAAHRPLREPLLGRRGGGGRARHRGPLRARPRGGGDRRGGTVAFPL</sequence>
<gene>
    <name evidence="2" type="ORF">AVDCRST_MAG89-12</name>
</gene>
<feature type="compositionally biased region" description="Basic and acidic residues" evidence="1">
    <location>
        <begin position="54"/>
        <end position="65"/>
    </location>
</feature>
<feature type="compositionally biased region" description="Basic residues" evidence="1">
    <location>
        <begin position="131"/>
        <end position="143"/>
    </location>
</feature>
<reference evidence="2" key="1">
    <citation type="submission" date="2020-02" db="EMBL/GenBank/DDBJ databases">
        <authorList>
            <person name="Meier V. D."/>
        </authorList>
    </citation>
    <scope>NUCLEOTIDE SEQUENCE</scope>
    <source>
        <strain evidence="2">AVDCRST_MAG89</strain>
    </source>
</reference>
<feature type="compositionally biased region" description="Basic residues" evidence="1">
    <location>
        <begin position="251"/>
        <end position="262"/>
    </location>
</feature>
<evidence type="ECO:0000313" key="2">
    <source>
        <dbReference type="EMBL" id="CAA9293983.1"/>
    </source>
</evidence>
<feature type="region of interest" description="Disordered" evidence="1">
    <location>
        <begin position="173"/>
        <end position="204"/>
    </location>
</feature>
<organism evidence="2">
    <name type="scientific">uncultured Gemmatimonadota bacterium</name>
    <dbReference type="NCBI Taxonomy" id="203437"/>
    <lineage>
        <taxon>Bacteria</taxon>
        <taxon>Pseudomonadati</taxon>
        <taxon>Gemmatimonadota</taxon>
        <taxon>environmental samples</taxon>
    </lineage>
</organism>
<feature type="compositionally biased region" description="Basic and acidic residues" evidence="1">
    <location>
        <begin position="225"/>
        <end position="243"/>
    </location>
</feature>
<dbReference type="EMBL" id="CADCTV010000003">
    <property type="protein sequence ID" value="CAA9293983.1"/>
    <property type="molecule type" value="Genomic_DNA"/>
</dbReference>
<feature type="non-terminal residue" evidence="2">
    <location>
        <position position="277"/>
    </location>
</feature>
<name>A0A6J4K2F6_9BACT</name>
<feature type="compositionally biased region" description="Low complexity" evidence="1">
    <location>
        <begin position="66"/>
        <end position="82"/>
    </location>
</feature>
<feature type="region of interest" description="Disordered" evidence="1">
    <location>
        <begin position="26"/>
        <end position="143"/>
    </location>
</feature>
<feature type="compositionally biased region" description="Gly residues" evidence="1">
    <location>
        <begin position="26"/>
        <end position="40"/>
    </location>
</feature>
<protein>
    <submittedName>
        <fullName evidence="2">1,4-dihydroxy-6-naphtoate synthase</fullName>
    </submittedName>
</protein>
<accession>A0A6J4K2F6</accession>